<dbReference type="Proteomes" id="UP000295531">
    <property type="component" value="Unassembled WGS sequence"/>
</dbReference>
<gene>
    <name evidence="1" type="ORF">DEU29_11734</name>
</gene>
<evidence type="ECO:0000313" key="2">
    <source>
        <dbReference type="Proteomes" id="UP000295531"/>
    </source>
</evidence>
<evidence type="ECO:0000313" key="1">
    <source>
        <dbReference type="EMBL" id="TDP29456.1"/>
    </source>
</evidence>
<dbReference type="PROSITE" id="PS51257">
    <property type="entry name" value="PROKAR_LIPOPROTEIN"/>
    <property type="match status" value="1"/>
</dbReference>
<sequence>MKKLLTIAISALALTGCSSIPEGYQFSEGAKLTTATKLSSASELYENAEQLKQQNLDTVNSTGGNTSDLLFGSGLAGSAIFYADTGMWTGPGNFSSGMALTSFVLDSMTNKGMAYHKWTYTYFFHIDAECESTDCVNENLGAFWMNIANLYKATGLAEENKLFDFDYSGAGFIFDYFEGQAEQKTVLRDGSPSSTTRNLMLVRQLDDISEFNGMEVWGNDTPKDYQDKISLPGMDYVEETNLLIKASQGHPNIYIFRGIDRVAAAEKKPCFGGFFINNGNVINVPEIGCMI</sequence>
<organism evidence="1 2">
    <name type="scientific">Idiomarina aquatica</name>
    <dbReference type="NCBI Taxonomy" id="1327752"/>
    <lineage>
        <taxon>Bacteria</taxon>
        <taxon>Pseudomonadati</taxon>
        <taxon>Pseudomonadota</taxon>
        <taxon>Gammaproteobacteria</taxon>
        <taxon>Alteromonadales</taxon>
        <taxon>Idiomarinaceae</taxon>
        <taxon>Idiomarina</taxon>
    </lineage>
</organism>
<keyword evidence="2" id="KW-1185">Reference proteome</keyword>
<proteinExistence type="predicted"/>
<accession>A0A4R6P358</accession>
<evidence type="ECO:0008006" key="3">
    <source>
        <dbReference type="Google" id="ProtNLM"/>
    </source>
</evidence>
<dbReference type="AlphaFoldDB" id="A0A4R6P358"/>
<reference evidence="1 2" key="1">
    <citation type="submission" date="2019-03" db="EMBL/GenBank/DDBJ databases">
        <title>Freshwater and sediment microbial communities from various areas in North America, analyzing microbe dynamics in response to fracking.</title>
        <authorList>
            <person name="Lamendella R."/>
        </authorList>
    </citation>
    <scope>NUCLEOTIDE SEQUENCE [LARGE SCALE GENOMIC DNA]</scope>
    <source>
        <strain evidence="1 2">18_TX</strain>
    </source>
</reference>
<dbReference type="RefSeq" id="WP_133540444.1">
    <property type="nucleotide sequence ID" value="NZ_SNXI01000017.1"/>
</dbReference>
<dbReference type="EMBL" id="SNXI01000017">
    <property type="protein sequence ID" value="TDP29456.1"/>
    <property type="molecule type" value="Genomic_DNA"/>
</dbReference>
<comment type="caution">
    <text evidence="1">The sequence shown here is derived from an EMBL/GenBank/DDBJ whole genome shotgun (WGS) entry which is preliminary data.</text>
</comment>
<protein>
    <recommendedName>
        <fullName evidence="3">Lipoprotein</fullName>
    </recommendedName>
</protein>
<name>A0A4R6P358_9GAMM</name>